<evidence type="ECO:0000313" key="1">
    <source>
        <dbReference type="EMBL" id="AFO51918.1"/>
    </source>
</evidence>
<keyword evidence="2" id="KW-1185">Reference proteome</keyword>
<sequence>MAKPLLQKAGIVVGSTLALSASGTLGAFVYPLVAESSRPSYELPRLPEAPSWFSDKKEGQTSVFYKTKEAVGGITKECLFVQSGKLINQGNQDPWDWRSIKLSRDDLKLEKCTGNEEDAEILEPSLLRVQLAQFDRSRNSQNR</sequence>
<dbReference type="HOGENOM" id="CLU_1784738_0_0_14"/>
<dbReference type="AlphaFoldDB" id="I7BJA4"/>
<protein>
    <submittedName>
        <fullName evidence="1">Uncharacterized protein</fullName>
    </submittedName>
</protein>
<dbReference type="STRING" id="1212765.MHLP_01690"/>
<dbReference type="Proteomes" id="UP000006502">
    <property type="component" value="Chromosome"/>
</dbReference>
<name>I7BJA4_MYCHA</name>
<accession>I7BJA4</accession>
<reference evidence="1 2" key="1">
    <citation type="journal article" date="2012" name="J. Bacteriol.">
        <title>Genome Sequence of "Candidatus Mycoplasma haemolamae" Strain Purdue, a Red Blood Cell Pathogen of Alpacas (Vicugna pacos) and Llamas (Lama glama).</title>
        <authorList>
            <person name="Guimaraes A.M."/>
            <person name="Toth B."/>
            <person name="Santos A.P."/>
            <person name="do Nascimento N.C."/>
            <person name="Kritchevsky J.E."/>
            <person name="Messick J.B."/>
        </authorList>
    </citation>
    <scope>NUCLEOTIDE SEQUENCE [LARGE SCALE GENOMIC DNA]</scope>
    <source>
        <strain evidence="1 2">Purdue</strain>
    </source>
</reference>
<proteinExistence type="predicted"/>
<reference evidence="2" key="2">
    <citation type="submission" date="2012-07" db="EMBL/GenBank/DDBJ databases">
        <title>Complete genome sequence of 'Candidatus Mycoplasma haemolamae'.</title>
        <authorList>
            <person name="Guimaraes A.M.S."/>
            <person name="Toth B."/>
            <person name="Santos A.P."/>
            <person name="Nascimento N.C."/>
            <person name="Sojka J.E."/>
            <person name="Messick J.B."/>
        </authorList>
    </citation>
    <scope>NUCLEOTIDE SEQUENCE [LARGE SCALE GENOMIC DNA]</scope>
    <source>
        <strain evidence="2">Purdue</strain>
    </source>
</reference>
<evidence type="ECO:0000313" key="2">
    <source>
        <dbReference type="Proteomes" id="UP000006502"/>
    </source>
</evidence>
<gene>
    <name evidence="1" type="ordered locus">MHLP_01690</name>
</gene>
<organism evidence="1 2">
    <name type="scientific">Mycoplasma haematolamae (strain Purdue)</name>
    <dbReference type="NCBI Taxonomy" id="1212765"/>
    <lineage>
        <taxon>Bacteria</taxon>
        <taxon>Bacillati</taxon>
        <taxon>Mycoplasmatota</taxon>
        <taxon>Mollicutes</taxon>
        <taxon>Mycoplasmataceae</taxon>
        <taxon>Mycoplasma</taxon>
    </lineage>
</organism>
<dbReference type="PATRIC" id="fig|1212765.3.peg.375"/>
<dbReference type="EMBL" id="CP003731">
    <property type="protein sequence ID" value="AFO51918.1"/>
    <property type="molecule type" value="Genomic_DNA"/>
</dbReference>
<dbReference type="KEGG" id="mhl:MHLP_01690"/>